<protein>
    <submittedName>
        <fullName evidence="1">Uncharacterized protein</fullName>
    </submittedName>
</protein>
<organism evidence="1 2">
    <name type="scientific">Trichonephila clavata</name>
    <name type="common">Joro spider</name>
    <name type="synonym">Nephila clavata</name>
    <dbReference type="NCBI Taxonomy" id="2740835"/>
    <lineage>
        <taxon>Eukaryota</taxon>
        <taxon>Metazoa</taxon>
        <taxon>Ecdysozoa</taxon>
        <taxon>Arthropoda</taxon>
        <taxon>Chelicerata</taxon>
        <taxon>Arachnida</taxon>
        <taxon>Araneae</taxon>
        <taxon>Araneomorphae</taxon>
        <taxon>Entelegynae</taxon>
        <taxon>Araneoidea</taxon>
        <taxon>Nephilidae</taxon>
        <taxon>Trichonephila</taxon>
    </lineage>
</organism>
<evidence type="ECO:0000313" key="1">
    <source>
        <dbReference type="EMBL" id="GFR14398.1"/>
    </source>
</evidence>
<accession>A0A8X6GZU9</accession>
<name>A0A8X6GZU9_TRICU</name>
<dbReference type="EMBL" id="BMAO01007210">
    <property type="protein sequence ID" value="GFR14398.1"/>
    <property type="molecule type" value="Genomic_DNA"/>
</dbReference>
<sequence>MRRAAKNDTRAPSSGLSPSCGHTYMKKNMLASLIAKSCFGQSQMSTVHQHRYGGWTCSTIGAGRFFC</sequence>
<evidence type="ECO:0000313" key="2">
    <source>
        <dbReference type="Proteomes" id="UP000887116"/>
    </source>
</evidence>
<dbReference type="AlphaFoldDB" id="A0A8X6GZU9"/>
<dbReference type="OrthoDB" id="6433838at2759"/>
<proteinExistence type="predicted"/>
<gene>
    <name evidence="1" type="ORF">TNCT_717551</name>
</gene>
<keyword evidence="2" id="KW-1185">Reference proteome</keyword>
<comment type="caution">
    <text evidence="1">The sequence shown here is derived from an EMBL/GenBank/DDBJ whole genome shotgun (WGS) entry which is preliminary data.</text>
</comment>
<dbReference type="Proteomes" id="UP000887116">
    <property type="component" value="Unassembled WGS sequence"/>
</dbReference>
<reference evidence="1" key="1">
    <citation type="submission" date="2020-07" db="EMBL/GenBank/DDBJ databases">
        <title>Multicomponent nature underlies the extraordinary mechanical properties of spider dragline silk.</title>
        <authorList>
            <person name="Kono N."/>
            <person name="Nakamura H."/>
            <person name="Mori M."/>
            <person name="Yoshida Y."/>
            <person name="Ohtoshi R."/>
            <person name="Malay A.D."/>
            <person name="Moran D.A.P."/>
            <person name="Tomita M."/>
            <person name="Numata K."/>
            <person name="Arakawa K."/>
        </authorList>
    </citation>
    <scope>NUCLEOTIDE SEQUENCE</scope>
</reference>